<keyword evidence="7" id="KW-0206">Cytoskeleton</keyword>
<dbReference type="SUPFAM" id="SSF50044">
    <property type="entry name" value="SH3-domain"/>
    <property type="match status" value="1"/>
</dbReference>
<dbReference type="EMBL" id="NCKU01000614">
    <property type="protein sequence ID" value="RWS14812.1"/>
    <property type="molecule type" value="Genomic_DNA"/>
</dbReference>
<dbReference type="OrthoDB" id="5971719at2759"/>
<dbReference type="Gene3D" id="2.30.30.40">
    <property type="entry name" value="SH3 Domains"/>
    <property type="match status" value="1"/>
</dbReference>
<dbReference type="Pfam" id="PF00241">
    <property type="entry name" value="Cofilin_ADF"/>
    <property type="match status" value="1"/>
</dbReference>
<reference evidence="12 13" key="1">
    <citation type="journal article" date="2018" name="Gigascience">
        <title>Genomes of trombidid mites reveal novel predicted allergens and laterally-transferred genes associated with secondary metabolism.</title>
        <authorList>
            <person name="Dong X."/>
            <person name="Chaisiri K."/>
            <person name="Xia D."/>
            <person name="Armstrong S.D."/>
            <person name="Fang Y."/>
            <person name="Donnelly M.J."/>
            <person name="Kadowaki T."/>
            <person name="McGarry J.W."/>
            <person name="Darby A.C."/>
            <person name="Makepeace B.L."/>
        </authorList>
    </citation>
    <scope>NUCLEOTIDE SEQUENCE [LARGE SCALE GENOMIC DNA]</scope>
    <source>
        <strain evidence="12">UoL-WK</strain>
    </source>
</reference>
<dbReference type="GO" id="GO:0030425">
    <property type="term" value="C:dendrite"/>
    <property type="evidence" value="ECO:0007669"/>
    <property type="project" value="TreeGrafter"/>
</dbReference>
<feature type="compositionally biased region" description="Acidic residues" evidence="9">
    <location>
        <begin position="359"/>
        <end position="380"/>
    </location>
</feature>
<dbReference type="GO" id="GO:0030427">
    <property type="term" value="C:site of polarized growth"/>
    <property type="evidence" value="ECO:0007669"/>
    <property type="project" value="TreeGrafter"/>
</dbReference>
<dbReference type="GO" id="GO:0051015">
    <property type="term" value="F:actin filament binding"/>
    <property type="evidence" value="ECO:0007669"/>
    <property type="project" value="TreeGrafter"/>
</dbReference>
<evidence type="ECO:0000256" key="4">
    <source>
        <dbReference type="ARBA" id="ARBA00022490"/>
    </source>
</evidence>
<organism evidence="12 13">
    <name type="scientific">Dinothrombium tinctorium</name>
    <dbReference type="NCBI Taxonomy" id="1965070"/>
    <lineage>
        <taxon>Eukaryota</taxon>
        <taxon>Metazoa</taxon>
        <taxon>Ecdysozoa</taxon>
        <taxon>Arthropoda</taxon>
        <taxon>Chelicerata</taxon>
        <taxon>Arachnida</taxon>
        <taxon>Acari</taxon>
        <taxon>Acariformes</taxon>
        <taxon>Trombidiformes</taxon>
        <taxon>Prostigmata</taxon>
        <taxon>Anystina</taxon>
        <taxon>Parasitengona</taxon>
        <taxon>Trombidioidea</taxon>
        <taxon>Trombidiidae</taxon>
        <taxon>Dinothrombium</taxon>
    </lineage>
</organism>
<comment type="similarity">
    <text evidence="2">Belongs to the ABP1 family.</text>
</comment>
<dbReference type="GO" id="GO:0098974">
    <property type="term" value="P:postsynaptic actin cytoskeleton organization"/>
    <property type="evidence" value="ECO:0007669"/>
    <property type="project" value="TreeGrafter"/>
</dbReference>
<accession>A0A443RHR3</accession>
<evidence type="ECO:0000256" key="1">
    <source>
        <dbReference type="ARBA" id="ARBA00004245"/>
    </source>
</evidence>
<dbReference type="GO" id="GO:0005884">
    <property type="term" value="C:actin filament"/>
    <property type="evidence" value="ECO:0007669"/>
    <property type="project" value="TreeGrafter"/>
</dbReference>
<keyword evidence="3 8" id="KW-0728">SH3 domain</keyword>
<keyword evidence="13" id="KW-1185">Reference proteome</keyword>
<dbReference type="SMART" id="SM00326">
    <property type="entry name" value="SH3"/>
    <property type="match status" value="1"/>
</dbReference>
<evidence type="ECO:0000256" key="6">
    <source>
        <dbReference type="ARBA" id="ARBA00023203"/>
    </source>
</evidence>
<feature type="region of interest" description="Disordered" evidence="9">
    <location>
        <begin position="306"/>
        <end position="380"/>
    </location>
</feature>
<dbReference type="PRINTS" id="PR00452">
    <property type="entry name" value="SH3DOMAIN"/>
</dbReference>
<feature type="domain" description="SH3" evidence="10">
    <location>
        <begin position="441"/>
        <end position="500"/>
    </location>
</feature>
<dbReference type="SMART" id="SM00102">
    <property type="entry name" value="ADF"/>
    <property type="match status" value="1"/>
</dbReference>
<feature type="compositionally biased region" description="Polar residues" evidence="9">
    <location>
        <begin position="337"/>
        <end position="348"/>
    </location>
</feature>
<dbReference type="GO" id="GO:0030864">
    <property type="term" value="C:cortical actin cytoskeleton"/>
    <property type="evidence" value="ECO:0007669"/>
    <property type="project" value="TreeGrafter"/>
</dbReference>
<feature type="compositionally biased region" description="Basic and acidic residues" evidence="9">
    <location>
        <begin position="246"/>
        <end position="281"/>
    </location>
</feature>
<dbReference type="CDD" id="cd11960">
    <property type="entry name" value="SH3_Abp1_eu"/>
    <property type="match status" value="1"/>
</dbReference>
<feature type="compositionally biased region" description="Polar residues" evidence="9">
    <location>
        <begin position="306"/>
        <end position="324"/>
    </location>
</feature>
<gene>
    <name evidence="12" type="ORF">B4U79_00911</name>
</gene>
<dbReference type="GO" id="GO:0014069">
    <property type="term" value="C:postsynaptic density"/>
    <property type="evidence" value="ECO:0007669"/>
    <property type="project" value="TreeGrafter"/>
</dbReference>
<dbReference type="Gene3D" id="3.40.20.10">
    <property type="entry name" value="Severin"/>
    <property type="match status" value="1"/>
</dbReference>
<evidence type="ECO:0000259" key="10">
    <source>
        <dbReference type="PROSITE" id="PS50002"/>
    </source>
</evidence>
<sequence>MAINLKKHEDELRKAWKAVLDDNDPTNWALFGYEKQANDLILLSTGDNGLEELVDQLNVASIMYAFCRVADPKTELPKYVLINWQGEGAPFSRKGTCANHINDVANFFRGAHLTINARNEDEAEPESIMQKVSMASATRYNFKERSDPASENLAPVGTNYRRVQPQREINVNERENFWKKQQEDEKRRKLDEKKKVEEARAKLEAEQRERELKAAKEREILAQKKDEELLKKREAEKNAENAARNELSRRLSFGDHNDEEREDLTRQRQNEIAKQRSEETQKLMSQRSVKNARALFEQNTSAGQLSSIRNNEIHQQNNASSLITSDREKRETELDGQKTTTESVTERLTSVEVRKDEKTENEEYVEDEEEEEDEEENEEEVYDVRQISQAMDMHYGVGCAYSEPLEDIAEEAEEGADEQSTTEKIFENQLDLEKEVFSVLDQGLKARALYDYQAADETEISFDPDDIITHIEQIDEGWWQGMAPNGTFGLFPANYVELIE</sequence>
<dbReference type="PROSITE" id="PS51263">
    <property type="entry name" value="ADF_H"/>
    <property type="match status" value="1"/>
</dbReference>
<evidence type="ECO:0000259" key="11">
    <source>
        <dbReference type="PROSITE" id="PS51263"/>
    </source>
</evidence>
<dbReference type="GO" id="GO:0045211">
    <property type="term" value="C:postsynaptic membrane"/>
    <property type="evidence" value="ECO:0007669"/>
    <property type="project" value="TreeGrafter"/>
</dbReference>
<dbReference type="PANTHER" id="PTHR10829">
    <property type="entry name" value="CORTACTIN AND DREBRIN"/>
    <property type="match status" value="1"/>
</dbReference>
<feature type="region of interest" description="Disordered" evidence="9">
    <location>
        <begin position="234"/>
        <end position="288"/>
    </location>
</feature>
<dbReference type="InterPro" id="IPR036028">
    <property type="entry name" value="SH3-like_dom_sf"/>
</dbReference>
<evidence type="ECO:0000256" key="3">
    <source>
        <dbReference type="ARBA" id="ARBA00022443"/>
    </source>
</evidence>
<dbReference type="CDD" id="cd11281">
    <property type="entry name" value="ADF_drebrin_like"/>
    <property type="match status" value="1"/>
</dbReference>
<dbReference type="InterPro" id="IPR002108">
    <property type="entry name" value="ADF-H"/>
</dbReference>
<dbReference type="PANTHER" id="PTHR10829:SF25">
    <property type="entry name" value="DREBRIN-LIKE PROTEIN"/>
    <property type="match status" value="1"/>
</dbReference>
<proteinExistence type="inferred from homology"/>
<dbReference type="GO" id="GO:0045773">
    <property type="term" value="P:positive regulation of axon extension"/>
    <property type="evidence" value="ECO:0007669"/>
    <property type="project" value="TreeGrafter"/>
</dbReference>
<dbReference type="PROSITE" id="PS50002">
    <property type="entry name" value="SH3"/>
    <property type="match status" value="1"/>
</dbReference>
<dbReference type="GO" id="GO:0048812">
    <property type="term" value="P:neuron projection morphogenesis"/>
    <property type="evidence" value="ECO:0007669"/>
    <property type="project" value="TreeGrafter"/>
</dbReference>
<evidence type="ECO:0000256" key="7">
    <source>
        <dbReference type="ARBA" id="ARBA00023212"/>
    </source>
</evidence>
<name>A0A443RHR3_9ACAR</name>
<keyword evidence="6" id="KW-0009">Actin-binding</keyword>
<dbReference type="Proteomes" id="UP000285301">
    <property type="component" value="Unassembled WGS sequence"/>
</dbReference>
<dbReference type="InterPro" id="IPR029006">
    <property type="entry name" value="ADF-H/Gelsolin-like_dom_sf"/>
</dbReference>
<keyword evidence="4" id="KW-0963">Cytoplasm</keyword>
<dbReference type="InterPro" id="IPR001452">
    <property type="entry name" value="SH3_domain"/>
</dbReference>
<feature type="domain" description="ADF-H" evidence="11">
    <location>
        <begin position="4"/>
        <end position="133"/>
    </location>
</feature>
<dbReference type="FunFam" id="2.30.30.40:FF:000046">
    <property type="entry name" value="Drebrin-like protein isoform B"/>
    <property type="match status" value="1"/>
</dbReference>
<dbReference type="GO" id="GO:0030027">
    <property type="term" value="C:lamellipodium"/>
    <property type="evidence" value="ECO:0007669"/>
    <property type="project" value="TreeGrafter"/>
</dbReference>
<comment type="subcellular location">
    <subcellularLocation>
        <location evidence="1">Cytoplasm</location>
        <location evidence="1">Cytoskeleton</location>
    </subcellularLocation>
</comment>
<evidence type="ECO:0000313" key="12">
    <source>
        <dbReference type="EMBL" id="RWS14812.1"/>
    </source>
</evidence>
<protein>
    <submittedName>
        <fullName evidence="12">Drebrin-like protein isoform X1</fullName>
    </submittedName>
</protein>
<keyword evidence="5" id="KW-0175">Coiled coil</keyword>
<dbReference type="STRING" id="1965070.A0A443RHR3"/>
<dbReference type="SUPFAM" id="SSF55753">
    <property type="entry name" value="Actin depolymerizing proteins"/>
    <property type="match status" value="1"/>
</dbReference>
<dbReference type="AlphaFoldDB" id="A0A443RHR3"/>
<dbReference type="GO" id="GO:0030833">
    <property type="term" value="P:regulation of actin filament polymerization"/>
    <property type="evidence" value="ECO:0007669"/>
    <property type="project" value="TreeGrafter"/>
</dbReference>
<dbReference type="InterPro" id="IPR035717">
    <property type="entry name" value="Drebrin-like_SH3"/>
</dbReference>
<evidence type="ECO:0000256" key="9">
    <source>
        <dbReference type="SAM" id="MobiDB-lite"/>
    </source>
</evidence>
<evidence type="ECO:0000256" key="8">
    <source>
        <dbReference type="PROSITE-ProRule" id="PRU00192"/>
    </source>
</evidence>
<evidence type="ECO:0000256" key="2">
    <source>
        <dbReference type="ARBA" id="ARBA00011039"/>
    </source>
</evidence>
<evidence type="ECO:0000256" key="5">
    <source>
        <dbReference type="ARBA" id="ARBA00023054"/>
    </source>
</evidence>
<comment type="caution">
    <text evidence="12">The sequence shown here is derived from an EMBL/GenBank/DDBJ whole genome shotgun (WGS) entry which is preliminary data.</text>
</comment>
<dbReference type="FunFam" id="3.40.20.10:FF:000011">
    <property type="entry name" value="Drebrin-like protein B"/>
    <property type="match status" value="1"/>
</dbReference>
<feature type="compositionally biased region" description="Basic and acidic residues" evidence="9">
    <location>
        <begin position="325"/>
        <end position="336"/>
    </location>
</feature>
<evidence type="ECO:0000313" key="13">
    <source>
        <dbReference type="Proteomes" id="UP000285301"/>
    </source>
</evidence>
<dbReference type="Pfam" id="PF14604">
    <property type="entry name" value="SH3_9"/>
    <property type="match status" value="1"/>
</dbReference>